<keyword evidence="1" id="KW-0677">Repeat</keyword>
<feature type="region of interest" description="Disordered" evidence="4">
    <location>
        <begin position="320"/>
        <end position="349"/>
    </location>
</feature>
<evidence type="ECO:0000256" key="2">
    <source>
        <dbReference type="ARBA" id="ARBA00023043"/>
    </source>
</evidence>
<keyword evidence="6" id="KW-1185">Reference proteome</keyword>
<dbReference type="Gene3D" id="1.25.40.20">
    <property type="entry name" value="Ankyrin repeat-containing domain"/>
    <property type="match status" value="2"/>
</dbReference>
<evidence type="ECO:0000256" key="4">
    <source>
        <dbReference type="SAM" id="MobiDB-lite"/>
    </source>
</evidence>
<reference evidence="5 6" key="1">
    <citation type="journal article" date="2023" name="IScience">
        <title>Expanded male sex-determining region conserved during the evolution of homothallism in the green alga Volvox.</title>
        <authorList>
            <person name="Yamamoto K."/>
            <person name="Matsuzaki R."/>
            <person name="Mahakham W."/>
            <person name="Heman W."/>
            <person name="Sekimoto H."/>
            <person name="Kawachi M."/>
            <person name="Minakuchi Y."/>
            <person name="Toyoda A."/>
            <person name="Nozaki H."/>
        </authorList>
    </citation>
    <scope>NUCLEOTIDE SEQUENCE [LARGE SCALE GENOMIC DNA]</scope>
    <source>
        <strain evidence="5 6">NIES-4468</strain>
    </source>
</reference>
<evidence type="ECO:0000313" key="5">
    <source>
        <dbReference type="EMBL" id="GLI65257.1"/>
    </source>
</evidence>
<evidence type="ECO:0008006" key="7">
    <source>
        <dbReference type="Google" id="ProtNLM"/>
    </source>
</evidence>
<dbReference type="PANTHER" id="PTHR24166">
    <property type="entry name" value="ROLLING PEBBLES, ISOFORM B"/>
    <property type="match status" value="1"/>
</dbReference>
<dbReference type="InterPro" id="IPR002110">
    <property type="entry name" value="Ankyrin_rpt"/>
</dbReference>
<dbReference type="PROSITE" id="PS50088">
    <property type="entry name" value="ANK_REPEAT"/>
    <property type="match status" value="2"/>
</dbReference>
<accession>A0ABQ5S7D6</accession>
<sequence>MKGLRQATEFCGCGARDQHMTSSLAPNKCYGGSGPLARASVLTTKQGAPIPLEPASQLPDEIWLLVLAFGGLRTSATVASCSSTLRSYHRTVASTPALLARALLVDHGLTGAAASLYGSPAGHPHDRHAVHNDADVAATLRELVLLSAPPGPASSAAAIAMASCTSIAETAVAAIAALEATEADGSTNGYADAKFSRPRIPAVTSHFFTTPISWGSGSAPAFRQLVGAVLCAAAAADHVRMVAMTLALGATELDRALLSASTMGRSRIVRLLLASGADPDAAEPFGPCALYEAAKNGHSHVVEILLDAGAKMEGAVVAPTTASPSDGGLSSAFGPFSTGRPGASAPSYDPGRPWAAISDSVNISRLQDGAFKEAQAMRLRVPVPLAVSAGSVNTPSVVPAATAAVPARTLDIQGFFSEGGGINDGCGNAVPTTSVRQLDEQPNTPTAAAAASKSLWEDSNDDDGGALLGDGESSFPCTPVAATATSDNRISLPILPPMPRLPPPLPRRKLPLPLPPNRASLPLMPSLTSPPPLPPALMMLLVGDRGSQIRRSGPSPLLAACKGGHVATTVLLLRRGAKVDVEGGSELLAAAQPQIVDELLAAVPGLSAHLGPALLAAAAANRADVVSALLRHGADSTFRGGMALQEAAFRSHLEVMEVLLAAGRACLQKCGAVAAALNWARCFGRVEVLRLLVESPVEV</sequence>
<feature type="region of interest" description="Disordered" evidence="4">
    <location>
        <begin position="437"/>
        <end position="471"/>
    </location>
</feature>
<proteinExistence type="predicted"/>
<dbReference type="InterPro" id="IPR036770">
    <property type="entry name" value="Ankyrin_rpt-contain_sf"/>
</dbReference>
<evidence type="ECO:0000256" key="3">
    <source>
        <dbReference type="PROSITE-ProRule" id="PRU00023"/>
    </source>
</evidence>
<dbReference type="PROSITE" id="PS50297">
    <property type="entry name" value="ANK_REP_REGION"/>
    <property type="match status" value="2"/>
</dbReference>
<gene>
    <name evidence="5" type="ORF">VaNZ11_008745</name>
</gene>
<dbReference type="SMART" id="SM00248">
    <property type="entry name" value="ANK"/>
    <property type="match status" value="5"/>
</dbReference>
<keyword evidence="2 3" id="KW-0040">ANK repeat</keyword>
<feature type="repeat" description="ANK" evidence="3">
    <location>
        <begin position="552"/>
        <end position="584"/>
    </location>
</feature>
<feature type="compositionally biased region" description="Polar residues" evidence="4">
    <location>
        <begin position="437"/>
        <end position="446"/>
    </location>
</feature>
<name>A0ABQ5S7D6_9CHLO</name>
<evidence type="ECO:0000256" key="1">
    <source>
        <dbReference type="ARBA" id="ARBA00022737"/>
    </source>
</evidence>
<feature type="repeat" description="ANK" evidence="3">
    <location>
        <begin position="285"/>
        <end position="313"/>
    </location>
</feature>
<dbReference type="Proteomes" id="UP001165090">
    <property type="component" value="Unassembled WGS sequence"/>
</dbReference>
<protein>
    <recommendedName>
        <fullName evidence="7">Ankyrin repeat protein</fullName>
    </recommendedName>
</protein>
<dbReference type="PANTHER" id="PTHR24166:SF55">
    <property type="entry name" value="ROLLING PEBBLES, ISOFORM B"/>
    <property type="match status" value="1"/>
</dbReference>
<dbReference type="InterPro" id="IPR050889">
    <property type="entry name" value="Dendritic_Spine_Reg/Scaffold"/>
</dbReference>
<evidence type="ECO:0000313" key="6">
    <source>
        <dbReference type="Proteomes" id="UP001165090"/>
    </source>
</evidence>
<dbReference type="EMBL" id="BSDZ01000023">
    <property type="protein sequence ID" value="GLI65257.1"/>
    <property type="molecule type" value="Genomic_DNA"/>
</dbReference>
<organism evidence="5 6">
    <name type="scientific">Volvox africanus</name>
    <dbReference type="NCBI Taxonomy" id="51714"/>
    <lineage>
        <taxon>Eukaryota</taxon>
        <taxon>Viridiplantae</taxon>
        <taxon>Chlorophyta</taxon>
        <taxon>core chlorophytes</taxon>
        <taxon>Chlorophyceae</taxon>
        <taxon>CS clade</taxon>
        <taxon>Chlamydomonadales</taxon>
        <taxon>Volvocaceae</taxon>
        <taxon>Volvox</taxon>
    </lineage>
</organism>
<dbReference type="SUPFAM" id="SSF48403">
    <property type="entry name" value="Ankyrin repeat"/>
    <property type="match status" value="1"/>
</dbReference>
<dbReference type="Pfam" id="PF12796">
    <property type="entry name" value="Ank_2"/>
    <property type="match status" value="1"/>
</dbReference>
<comment type="caution">
    <text evidence="5">The sequence shown here is derived from an EMBL/GenBank/DDBJ whole genome shotgun (WGS) entry which is preliminary data.</text>
</comment>